<dbReference type="InterPro" id="IPR039421">
    <property type="entry name" value="Type_1_exporter"/>
</dbReference>
<dbReference type="Pfam" id="PF00664">
    <property type="entry name" value="ABC_membrane"/>
    <property type="match status" value="1"/>
</dbReference>
<gene>
    <name evidence="9" type="ORF">GCM10010151_53180</name>
</gene>
<feature type="region of interest" description="Disordered" evidence="5">
    <location>
        <begin position="329"/>
        <end position="348"/>
    </location>
</feature>
<dbReference type="InterPro" id="IPR003439">
    <property type="entry name" value="ABC_transporter-like_ATP-bd"/>
</dbReference>
<reference evidence="9 10" key="1">
    <citation type="journal article" date="2019" name="Int. J. Syst. Evol. Microbiol.">
        <title>The Global Catalogue of Microorganisms (GCM) 10K type strain sequencing project: providing services to taxonomists for standard genome sequencing and annotation.</title>
        <authorList>
            <consortium name="The Broad Institute Genomics Platform"/>
            <consortium name="The Broad Institute Genome Sequencing Center for Infectious Disease"/>
            <person name="Wu L."/>
            <person name="Ma J."/>
        </authorList>
    </citation>
    <scope>NUCLEOTIDE SEQUENCE [LARGE SCALE GENOMIC DNA]</scope>
    <source>
        <strain evidence="9 10">JCM 3146</strain>
    </source>
</reference>
<keyword evidence="9" id="KW-0547">Nucleotide-binding</keyword>
<feature type="transmembrane region" description="Helical" evidence="6">
    <location>
        <begin position="146"/>
        <end position="165"/>
    </location>
</feature>
<evidence type="ECO:0000256" key="4">
    <source>
        <dbReference type="ARBA" id="ARBA00023136"/>
    </source>
</evidence>
<sequence>MRSLPVADPGTPDNRSPARYLLWAARAQAGTMAGAAGAGVLWMVSQALMPAVIGRAIDAGLTARDAHALVVWSGVLLALGAVQAVTGVLRHRLSSANWLGATFRTIQVTTRQVVRLGATLPKRLASGEVVSVGMSDVSHIGGAMDIVGRGSGAVVSIVVVGVILLTTSWRLGLIVLAGVPLLALAVGPLLRPLHRRQERQRELNGELATRAGDIVAGLRVLRGIGGERFVAARYRAESQAVRAAGVRVARTESLLDGAQVLLPGLLVALVTWAGARFALNGEITTGQLVSFYGYAVFLVDPLRTLTEAADKMTKAHVAARRAVRILGMTPEPSDEGTRSPSRGDLVDEESGVVVRPGRLTAVAATAPEDAQAIADRLGRFTDGAVTWGGVPLRDLPLRVVREAVLVADNEARLFSGRLLDELGGNAGDGARRVRAALRAACAEDVVEELPGGLHSTVAEGGREFSGGQQQRLRLARALAADPEVLVLVEPTSAVDAHTEARIAARLREFRGGRTTVVCTTSPLVLAHADDVVFVDEGRAVATGPHHELLGAEPAYAATVNREDLISEGRTS</sequence>
<feature type="domain" description="ABC transmembrane type-1" evidence="8">
    <location>
        <begin position="33"/>
        <end position="314"/>
    </location>
</feature>
<feature type="transmembrane region" description="Helical" evidence="6">
    <location>
        <begin position="171"/>
        <end position="190"/>
    </location>
</feature>
<evidence type="ECO:0000256" key="3">
    <source>
        <dbReference type="ARBA" id="ARBA00022989"/>
    </source>
</evidence>
<dbReference type="PROSITE" id="PS00211">
    <property type="entry name" value="ABC_TRANSPORTER_1"/>
    <property type="match status" value="1"/>
</dbReference>
<organism evidence="9 10">
    <name type="scientific">Actinoallomurus spadix</name>
    <dbReference type="NCBI Taxonomy" id="79912"/>
    <lineage>
        <taxon>Bacteria</taxon>
        <taxon>Bacillati</taxon>
        <taxon>Actinomycetota</taxon>
        <taxon>Actinomycetes</taxon>
        <taxon>Streptosporangiales</taxon>
        <taxon>Thermomonosporaceae</taxon>
        <taxon>Actinoallomurus</taxon>
    </lineage>
</organism>
<evidence type="ECO:0000256" key="5">
    <source>
        <dbReference type="SAM" id="MobiDB-lite"/>
    </source>
</evidence>
<evidence type="ECO:0000256" key="2">
    <source>
        <dbReference type="ARBA" id="ARBA00022692"/>
    </source>
</evidence>
<dbReference type="PROSITE" id="PS50893">
    <property type="entry name" value="ABC_TRANSPORTER_2"/>
    <property type="match status" value="1"/>
</dbReference>
<feature type="transmembrane region" description="Helical" evidence="6">
    <location>
        <begin position="29"/>
        <end position="49"/>
    </location>
</feature>
<protein>
    <submittedName>
        <fullName evidence="9">ABC transporter ATP-binding protein</fullName>
    </submittedName>
</protein>
<dbReference type="GO" id="GO:0005524">
    <property type="term" value="F:ATP binding"/>
    <property type="evidence" value="ECO:0007669"/>
    <property type="project" value="UniProtKB-KW"/>
</dbReference>
<dbReference type="PROSITE" id="PS50929">
    <property type="entry name" value="ABC_TM1F"/>
    <property type="match status" value="1"/>
</dbReference>
<evidence type="ECO:0000313" key="10">
    <source>
        <dbReference type="Proteomes" id="UP001501822"/>
    </source>
</evidence>
<comment type="subcellular location">
    <subcellularLocation>
        <location evidence="1">Cell membrane</location>
        <topology evidence="1">Multi-pass membrane protein</topology>
    </subcellularLocation>
</comment>
<dbReference type="RefSeq" id="WP_252802311.1">
    <property type="nucleotide sequence ID" value="NZ_BAAABM010000047.1"/>
</dbReference>
<dbReference type="Pfam" id="PF00005">
    <property type="entry name" value="ABC_tran"/>
    <property type="match status" value="1"/>
</dbReference>
<dbReference type="Gene3D" id="1.20.1560.10">
    <property type="entry name" value="ABC transporter type 1, transmembrane domain"/>
    <property type="match status" value="1"/>
</dbReference>
<name>A0ABN0X7M9_9ACTN</name>
<dbReference type="Proteomes" id="UP001501822">
    <property type="component" value="Unassembled WGS sequence"/>
</dbReference>
<dbReference type="SUPFAM" id="SSF52540">
    <property type="entry name" value="P-loop containing nucleoside triphosphate hydrolases"/>
    <property type="match status" value="1"/>
</dbReference>
<keyword evidence="2 6" id="KW-0812">Transmembrane</keyword>
<dbReference type="PANTHER" id="PTHR43394:SF1">
    <property type="entry name" value="ATP-BINDING CASSETTE SUB-FAMILY B MEMBER 10, MITOCHONDRIAL"/>
    <property type="match status" value="1"/>
</dbReference>
<dbReference type="Gene3D" id="3.40.50.300">
    <property type="entry name" value="P-loop containing nucleotide triphosphate hydrolases"/>
    <property type="match status" value="1"/>
</dbReference>
<evidence type="ECO:0000313" key="9">
    <source>
        <dbReference type="EMBL" id="GAA0356896.1"/>
    </source>
</evidence>
<accession>A0ABN0X7M9</accession>
<keyword evidence="3 6" id="KW-1133">Transmembrane helix</keyword>
<keyword evidence="9" id="KW-0067">ATP-binding</keyword>
<evidence type="ECO:0000256" key="6">
    <source>
        <dbReference type="SAM" id="Phobius"/>
    </source>
</evidence>
<evidence type="ECO:0000259" key="8">
    <source>
        <dbReference type="PROSITE" id="PS50929"/>
    </source>
</evidence>
<dbReference type="SUPFAM" id="SSF90123">
    <property type="entry name" value="ABC transporter transmembrane region"/>
    <property type="match status" value="1"/>
</dbReference>
<dbReference type="InterPro" id="IPR027417">
    <property type="entry name" value="P-loop_NTPase"/>
</dbReference>
<proteinExistence type="predicted"/>
<feature type="transmembrane region" description="Helical" evidence="6">
    <location>
        <begin position="69"/>
        <end position="89"/>
    </location>
</feature>
<keyword evidence="10" id="KW-1185">Reference proteome</keyword>
<dbReference type="EMBL" id="BAAABM010000047">
    <property type="protein sequence ID" value="GAA0356896.1"/>
    <property type="molecule type" value="Genomic_DNA"/>
</dbReference>
<comment type="caution">
    <text evidence="9">The sequence shown here is derived from an EMBL/GenBank/DDBJ whole genome shotgun (WGS) entry which is preliminary data.</text>
</comment>
<dbReference type="InterPro" id="IPR011527">
    <property type="entry name" value="ABC1_TM_dom"/>
</dbReference>
<dbReference type="PANTHER" id="PTHR43394">
    <property type="entry name" value="ATP-DEPENDENT PERMEASE MDL1, MITOCHONDRIAL"/>
    <property type="match status" value="1"/>
</dbReference>
<keyword evidence="4 6" id="KW-0472">Membrane</keyword>
<evidence type="ECO:0000256" key="1">
    <source>
        <dbReference type="ARBA" id="ARBA00004651"/>
    </source>
</evidence>
<dbReference type="InterPro" id="IPR017871">
    <property type="entry name" value="ABC_transporter-like_CS"/>
</dbReference>
<evidence type="ECO:0000259" key="7">
    <source>
        <dbReference type="PROSITE" id="PS50893"/>
    </source>
</evidence>
<feature type="domain" description="ABC transporter" evidence="7">
    <location>
        <begin position="296"/>
        <end position="561"/>
    </location>
</feature>
<dbReference type="InterPro" id="IPR036640">
    <property type="entry name" value="ABC1_TM_sf"/>
</dbReference>